<accession>A0AAW2XQ04</accession>
<reference evidence="2" key="1">
    <citation type="submission" date="2020-06" db="EMBL/GenBank/DDBJ databases">
        <authorList>
            <person name="Li T."/>
            <person name="Hu X."/>
            <person name="Zhang T."/>
            <person name="Song X."/>
            <person name="Zhang H."/>
            <person name="Dai N."/>
            <person name="Sheng W."/>
            <person name="Hou X."/>
            <person name="Wei L."/>
        </authorList>
    </citation>
    <scope>NUCLEOTIDE SEQUENCE</scope>
    <source>
        <strain evidence="2">KEN1</strain>
        <tissue evidence="2">Leaf</tissue>
    </source>
</reference>
<gene>
    <name evidence="2" type="ORF">Slati_0963600</name>
</gene>
<dbReference type="InterPro" id="IPR013103">
    <property type="entry name" value="RVT_2"/>
</dbReference>
<sequence length="114" mass="13085">MIFGPVVHTPEDVKPVGYKWVFVRRNEQGEIVRYKARLVAQGFSQRPGIDYEETYSPVVDATTFRYLISLAVEEGLDLRLLDVVTTYLYGSLNNDFYMKLPEGFHLPKAYNSSS</sequence>
<organism evidence="2">
    <name type="scientific">Sesamum latifolium</name>
    <dbReference type="NCBI Taxonomy" id="2727402"/>
    <lineage>
        <taxon>Eukaryota</taxon>
        <taxon>Viridiplantae</taxon>
        <taxon>Streptophyta</taxon>
        <taxon>Embryophyta</taxon>
        <taxon>Tracheophyta</taxon>
        <taxon>Spermatophyta</taxon>
        <taxon>Magnoliopsida</taxon>
        <taxon>eudicotyledons</taxon>
        <taxon>Gunneridae</taxon>
        <taxon>Pentapetalae</taxon>
        <taxon>asterids</taxon>
        <taxon>lamiids</taxon>
        <taxon>Lamiales</taxon>
        <taxon>Pedaliaceae</taxon>
        <taxon>Sesamum</taxon>
    </lineage>
</organism>
<dbReference type="AlphaFoldDB" id="A0AAW2XQ04"/>
<evidence type="ECO:0000259" key="1">
    <source>
        <dbReference type="Pfam" id="PF07727"/>
    </source>
</evidence>
<name>A0AAW2XQ04_9LAMI</name>
<feature type="domain" description="Reverse transcriptase Ty1/copia-type" evidence="1">
    <location>
        <begin position="6"/>
        <end position="106"/>
    </location>
</feature>
<proteinExistence type="predicted"/>
<dbReference type="Pfam" id="PF07727">
    <property type="entry name" value="RVT_2"/>
    <property type="match status" value="1"/>
</dbReference>
<evidence type="ECO:0000313" key="2">
    <source>
        <dbReference type="EMBL" id="KAL0456244.1"/>
    </source>
</evidence>
<protein>
    <submittedName>
        <fullName evidence="2">Retrovirus-related Pol polyprotein from transposon RE1</fullName>
    </submittedName>
</protein>
<reference evidence="2" key="2">
    <citation type="journal article" date="2024" name="Plant">
        <title>Genomic evolution and insights into agronomic trait innovations of Sesamum species.</title>
        <authorList>
            <person name="Miao H."/>
            <person name="Wang L."/>
            <person name="Qu L."/>
            <person name="Liu H."/>
            <person name="Sun Y."/>
            <person name="Le M."/>
            <person name="Wang Q."/>
            <person name="Wei S."/>
            <person name="Zheng Y."/>
            <person name="Lin W."/>
            <person name="Duan Y."/>
            <person name="Cao H."/>
            <person name="Xiong S."/>
            <person name="Wang X."/>
            <person name="Wei L."/>
            <person name="Li C."/>
            <person name="Ma Q."/>
            <person name="Ju M."/>
            <person name="Zhao R."/>
            <person name="Li G."/>
            <person name="Mu C."/>
            <person name="Tian Q."/>
            <person name="Mei H."/>
            <person name="Zhang T."/>
            <person name="Gao T."/>
            <person name="Zhang H."/>
        </authorList>
    </citation>
    <scope>NUCLEOTIDE SEQUENCE</scope>
    <source>
        <strain evidence="2">KEN1</strain>
    </source>
</reference>
<dbReference type="EMBL" id="JACGWN010000003">
    <property type="protein sequence ID" value="KAL0456244.1"/>
    <property type="molecule type" value="Genomic_DNA"/>
</dbReference>
<comment type="caution">
    <text evidence="2">The sequence shown here is derived from an EMBL/GenBank/DDBJ whole genome shotgun (WGS) entry which is preliminary data.</text>
</comment>